<gene>
    <name evidence="2" type="ORF">SEVIR_5G431900v2</name>
</gene>
<evidence type="ECO:0000256" key="1">
    <source>
        <dbReference type="SAM" id="MobiDB-lite"/>
    </source>
</evidence>
<name>A0A4U6V3Z1_SETVI</name>
<dbReference type="AlphaFoldDB" id="A0A4U6V3Z1"/>
<reference evidence="2" key="1">
    <citation type="submission" date="2019-03" db="EMBL/GenBank/DDBJ databases">
        <title>WGS assembly of Setaria viridis.</title>
        <authorList>
            <person name="Huang P."/>
            <person name="Jenkins J."/>
            <person name="Grimwood J."/>
            <person name="Barry K."/>
            <person name="Healey A."/>
            <person name="Mamidi S."/>
            <person name="Sreedasyam A."/>
            <person name="Shu S."/>
            <person name="Feldman M."/>
            <person name="Wu J."/>
            <person name="Yu Y."/>
            <person name="Chen C."/>
            <person name="Johnson J."/>
            <person name="Rokhsar D."/>
            <person name="Baxter I."/>
            <person name="Schmutz J."/>
            <person name="Brutnell T."/>
            <person name="Kellogg E."/>
        </authorList>
    </citation>
    <scope>NUCLEOTIDE SEQUENCE [LARGE SCALE GENOMIC DNA]</scope>
</reference>
<proteinExistence type="predicted"/>
<evidence type="ECO:0000313" key="3">
    <source>
        <dbReference type="Proteomes" id="UP000298652"/>
    </source>
</evidence>
<feature type="region of interest" description="Disordered" evidence="1">
    <location>
        <begin position="55"/>
        <end position="80"/>
    </location>
</feature>
<dbReference type="EMBL" id="CM016556">
    <property type="protein sequence ID" value="TKW18457.1"/>
    <property type="molecule type" value="Genomic_DNA"/>
</dbReference>
<accession>A0A4U6V3Z1</accession>
<dbReference type="Gramene" id="TKW18457">
    <property type="protein sequence ID" value="TKW18457"/>
    <property type="gene ID" value="SEVIR_5G431900v2"/>
</dbReference>
<evidence type="ECO:0000313" key="2">
    <source>
        <dbReference type="EMBL" id="TKW18457.1"/>
    </source>
</evidence>
<dbReference type="Proteomes" id="UP000298652">
    <property type="component" value="Chromosome 5"/>
</dbReference>
<protein>
    <submittedName>
        <fullName evidence="2">Uncharacterized protein</fullName>
    </submittedName>
</protein>
<organism evidence="2 3">
    <name type="scientific">Setaria viridis</name>
    <name type="common">Green bristlegrass</name>
    <name type="synonym">Setaria italica subsp. viridis</name>
    <dbReference type="NCBI Taxonomy" id="4556"/>
    <lineage>
        <taxon>Eukaryota</taxon>
        <taxon>Viridiplantae</taxon>
        <taxon>Streptophyta</taxon>
        <taxon>Embryophyta</taxon>
        <taxon>Tracheophyta</taxon>
        <taxon>Spermatophyta</taxon>
        <taxon>Magnoliopsida</taxon>
        <taxon>Liliopsida</taxon>
        <taxon>Poales</taxon>
        <taxon>Poaceae</taxon>
        <taxon>PACMAD clade</taxon>
        <taxon>Panicoideae</taxon>
        <taxon>Panicodae</taxon>
        <taxon>Paniceae</taxon>
        <taxon>Cenchrinae</taxon>
        <taxon>Setaria</taxon>
    </lineage>
</organism>
<sequence>MIADPRRAAHIKGEVGAGGTNAQGRYRALLAHLQKPDLIYSLLATGSSATSCYTALAASSPPPSSPWRAQALRPMEEEKT</sequence>
<keyword evidence="3" id="KW-1185">Reference proteome</keyword>